<dbReference type="GO" id="GO:0004197">
    <property type="term" value="F:cysteine-type endopeptidase activity"/>
    <property type="evidence" value="ECO:0007669"/>
    <property type="project" value="InterPro"/>
</dbReference>
<comment type="caution">
    <text evidence="2">The sequence shown here is derived from an EMBL/GenBank/DDBJ whole genome shotgun (WGS) entry which is preliminary data.</text>
</comment>
<sequence>MHNRYYQLYMKTLALIIGNNEYHKGAELTNAINDAKAIYQVFERLGFDIISKYNSTANDCSDLLADFENKIVSYDASIFYFAGHGYELDGENFLASIDCQIPPQNKYHAGQNSIRLSEILDIYRKNTNKINIAIIDACRRSFERSGNVTLAPMFAPKGTLLAFSTSPNEGASDEGFEGHSIYTGALLKFIGREHISVEELFKKVRKTVYALSEGKRTTWEHTSLINDYYFNTGQLVHSITIPYDEKVVKDIDYLDTDDFGNLIMEVKSQNWYKQNPAIDKLLKISVNQLNKNQLFILGRNLLQASGAARSAAIFMESIGTNISRYTVDGENHLLNGILFEIYFNSHGEFRKEKTKNYFFQKIVALRKIDSLKSSFDFISNLLKNTTYELIYIPQFTDKYIDINIVASTQNTTNAIGENVTYQVISNITYDGLDITKKIENYNITGLNENGLKQAIAIFFTAPEGLIQIHSNLELQKIAFIKTITEEVEW</sequence>
<proteinExistence type="predicted"/>
<evidence type="ECO:0000313" key="2">
    <source>
        <dbReference type="EMBL" id="KAA6336695.1"/>
    </source>
</evidence>
<dbReference type="SUPFAM" id="SSF52129">
    <property type="entry name" value="Caspase-like"/>
    <property type="match status" value="1"/>
</dbReference>
<accession>A0A5J4RTS5</accession>
<dbReference type="EMBL" id="SNRY01000769">
    <property type="protein sequence ID" value="KAA6336695.1"/>
    <property type="molecule type" value="Genomic_DNA"/>
</dbReference>
<dbReference type="GO" id="GO:0006508">
    <property type="term" value="P:proteolysis"/>
    <property type="evidence" value="ECO:0007669"/>
    <property type="project" value="InterPro"/>
</dbReference>
<dbReference type="PROSITE" id="PS50208">
    <property type="entry name" value="CASPASE_P20"/>
    <property type="match status" value="1"/>
</dbReference>
<dbReference type="InterPro" id="IPR011600">
    <property type="entry name" value="Pept_C14_caspase"/>
</dbReference>
<dbReference type="AlphaFoldDB" id="A0A5J4RTS5"/>
<dbReference type="PANTHER" id="PTHR22576">
    <property type="entry name" value="MUCOSA ASSOCIATED LYMPHOID TISSUE LYMPHOMA TRANSLOCATION PROTEIN 1/PARACASPASE"/>
    <property type="match status" value="1"/>
</dbReference>
<protein>
    <recommendedName>
        <fullName evidence="1">Caspase family p20 domain-containing protein</fullName>
    </recommendedName>
</protein>
<evidence type="ECO:0000259" key="1">
    <source>
        <dbReference type="PROSITE" id="PS50208"/>
    </source>
</evidence>
<name>A0A5J4RTS5_9ZZZZ</name>
<dbReference type="InterPro" id="IPR029030">
    <property type="entry name" value="Caspase-like_dom_sf"/>
</dbReference>
<reference evidence="2" key="1">
    <citation type="submission" date="2019-03" db="EMBL/GenBank/DDBJ databases">
        <title>Single cell metagenomics reveals metabolic interactions within the superorganism composed of flagellate Streblomastix strix and complex community of Bacteroidetes bacteria on its surface.</title>
        <authorList>
            <person name="Treitli S.C."/>
            <person name="Kolisko M."/>
            <person name="Husnik F."/>
            <person name="Keeling P."/>
            <person name="Hampl V."/>
        </authorList>
    </citation>
    <scope>NUCLEOTIDE SEQUENCE</scope>
    <source>
        <strain evidence="2">STM</strain>
    </source>
</reference>
<dbReference type="PANTHER" id="PTHR22576:SF37">
    <property type="entry name" value="MUCOSA-ASSOCIATED LYMPHOID TISSUE LYMPHOMA TRANSLOCATION PROTEIN 1"/>
    <property type="match status" value="1"/>
</dbReference>
<dbReference type="Gene3D" id="3.40.50.1460">
    <property type="match status" value="1"/>
</dbReference>
<gene>
    <name evidence="2" type="ORF">EZS27_015159</name>
</gene>
<dbReference type="Pfam" id="PF00656">
    <property type="entry name" value="Peptidase_C14"/>
    <property type="match status" value="1"/>
</dbReference>
<organism evidence="2">
    <name type="scientific">termite gut metagenome</name>
    <dbReference type="NCBI Taxonomy" id="433724"/>
    <lineage>
        <taxon>unclassified sequences</taxon>
        <taxon>metagenomes</taxon>
        <taxon>organismal metagenomes</taxon>
    </lineage>
</organism>
<dbReference type="InterPro" id="IPR052039">
    <property type="entry name" value="Caspase-related_regulators"/>
</dbReference>
<feature type="domain" description="Caspase family p20" evidence="1">
    <location>
        <begin position="10"/>
        <end position="139"/>
    </location>
</feature>
<dbReference type="InterPro" id="IPR001309">
    <property type="entry name" value="Pept_C14_p20"/>
</dbReference>